<proteinExistence type="inferred from homology"/>
<dbReference type="SUPFAM" id="SSF81296">
    <property type="entry name" value="E set domains"/>
    <property type="match status" value="1"/>
</dbReference>
<gene>
    <name evidence="5" type="ORF">NQ318_020575</name>
</gene>
<evidence type="ECO:0000313" key="6">
    <source>
        <dbReference type="Proteomes" id="UP001162162"/>
    </source>
</evidence>
<accession>A0AAV8Z0K0</accession>
<sequence length="150" mass="16356">MVIVRAPLLPTEYASTSGEGHLAPQVKFYAGTNATLCIDQPCVVVAGKDIAMDIVFQAPKYLDSIKPNIVATAAGISLDYPLFQDDACVGITNTYCPIVENETVEYSYTMHLLDVFPEITVSLEFTLVDKNDSSDIICFVVDIQVVKTID</sequence>
<dbReference type="Gene3D" id="2.60.40.770">
    <property type="match status" value="1"/>
</dbReference>
<comment type="caution">
    <text evidence="5">The sequence shown here is derived from an EMBL/GenBank/DDBJ whole genome shotgun (WGS) entry which is preliminary data.</text>
</comment>
<keyword evidence="3" id="KW-0964">Secreted</keyword>
<dbReference type="GO" id="GO:0005576">
    <property type="term" value="C:extracellular region"/>
    <property type="evidence" value="ECO:0007669"/>
    <property type="project" value="UniProtKB-SubCell"/>
</dbReference>
<dbReference type="Pfam" id="PF02221">
    <property type="entry name" value="E1_DerP2_DerF2"/>
    <property type="match status" value="1"/>
</dbReference>
<keyword evidence="6" id="KW-1185">Reference proteome</keyword>
<dbReference type="Proteomes" id="UP001162162">
    <property type="component" value="Unassembled WGS sequence"/>
</dbReference>
<organism evidence="5 6">
    <name type="scientific">Aromia moschata</name>
    <dbReference type="NCBI Taxonomy" id="1265417"/>
    <lineage>
        <taxon>Eukaryota</taxon>
        <taxon>Metazoa</taxon>
        <taxon>Ecdysozoa</taxon>
        <taxon>Arthropoda</taxon>
        <taxon>Hexapoda</taxon>
        <taxon>Insecta</taxon>
        <taxon>Pterygota</taxon>
        <taxon>Neoptera</taxon>
        <taxon>Endopterygota</taxon>
        <taxon>Coleoptera</taxon>
        <taxon>Polyphaga</taxon>
        <taxon>Cucujiformia</taxon>
        <taxon>Chrysomeloidea</taxon>
        <taxon>Cerambycidae</taxon>
        <taxon>Cerambycinae</taxon>
        <taxon>Callichromatini</taxon>
        <taxon>Aromia</taxon>
    </lineage>
</organism>
<evidence type="ECO:0000313" key="5">
    <source>
        <dbReference type="EMBL" id="KAJ8957536.1"/>
    </source>
</evidence>
<dbReference type="AlphaFoldDB" id="A0AAV8Z0K0"/>
<reference evidence="5" key="1">
    <citation type="journal article" date="2023" name="Insect Mol. Biol.">
        <title>Genome sequencing provides insights into the evolution of gene families encoding plant cell wall-degrading enzymes in longhorned beetles.</title>
        <authorList>
            <person name="Shin N.R."/>
            <person name="Okamura Y."/>
            <person name="Kirsch R."/>
            <person name="Pauchet Y."/>
        </authorList>
    </citation>
    <scope>NUCLEOTIDE SEQUENCE</scope>
    <source>
        <strain evidence="5">AMC_N1</strain>
    </source>
</reference>
<evidence type="ECO:0000256" key="1">
    <source>
        <dbReference type="ARBA" id="ARBA00004613"/>
    </source>
</evidence>
<evidence type="ECO:0000256" key="3">
    <source>
        <dbReference type="ARBA" id="ARBA00022525"/>
    </source>
</evidence>
<comment type="similarity">
    <text evidence="2">Belongs to the NPC2 family.</text>
</comment>
<evidence type="ECO:0000259" key="4">
    <source>
        <dbReference type="SMART" id="SM00737"/>
    </source>
</evidence>
<dbReference type="FunFam" id="2.60.40.770:FF:000001">
    <property type="entry name" value="NPC intracellular cholesterol transporter 2"/>
    <property type="match status" value="1"/>
</dbReference>
<dbReference type="EMBL" id="JAPWTK010000022">
    <property type="protein sequence ID" value="KAJ8957536.1"/>
    <property type="molecule type" value="Genomic_DNA"/>
</dbReference>
<feature type="domain" description="MD-2-related lipid-recognition" evidence="4">
    <location>
        <begin position="14"/>
        <end position="143"/>
    </location>
</feature>
<protein>
    <recommendedName>
        <fullName evidence="4">MD-2-related lipid-recognition domain-containing protein</fullName>
    </recommendedName>
</protein>
<dbReference type="InterPro" id="IPR003172">
    <property type="entry name" value="ML_dom"/>
</dbReference>
<dbReference type="SMART" id="SM00737">
    <property type="entry name" value="ML"/>
    <property type="match status" value="1"/>
</dbReference>
<dbReference type="InterPro" id="IPR014756">
    <property type="entry name" value="Ig_E-set"/>
</dbReference>
<comment type="subcellular location">
    <subcellularLocation>
        <location evidence="1">Secreted</location>
    </subcellularLocation>
</comment>
<evidence type="ECO:0000256" key="2">
    <source>
        <dbReference type="ARBA" id="ARBA00006370"/>
    </source>
</evidence>
<name>A0AAV8Z0K0_9CUCU</name>